<reference evidence="1" key="1">
    <citation type="submission" date="2018-05" db="EMBL/GenBank/DDBJ databases">
        <authorList>
            <person name="Lanie J.A."/>
            <person name="Ng W.-L."/>
            <person name="Kazmierczak K.M."/>
            <person name="Andrzejewski T.M."/>
            <person name="Davidsen T.M."/>
            <person name="Wayne K.J."/>
            <person name="Tettelin H."/>
            <person name="Glass J.I."/>
            <person name="Rusch D."/>
            <person name="Podicherti R."/>
            <person name="Tsui H.-C.T."/>
            <person name="Winkler M.E."/>
        </authorList>
    </citation>
    <scope>NUCLEOTIDE SEQUENCE</scope>
</reference>
<proteinExistence type="predicted"/>
<dbReference type="AlphaFoldDB" id="A0A382KHU6"/>
<accession>A0A382KHU6</accession>
<dbReference type="EMBL" id="UINC01080207">
    <property type="protein sequence ID" value="SVC22932.1"/>
    <property type="molecule type" value="Genomic_DNA"/>
</dbReference>
<sequence length="33" mass="3406">MSRHPSSTALTNANLLDPKAGTVTGPINIVIES</sequence>
<protein>
    <submittedName>
        <fullName evidence="1">Uncharacterized protein</fullName>
    </submittedName>
</protein>
<gene>
    <name evidence="1" type="ORF">METZ01_LOCUS275786</name>
</gene>
<organism evidence="1">
    <name type="scientific">marine metagenome</name>
    <dbReference type="NCBI Taxonomy" id="408172"/>
    <lineage>
        <taxon>unclassified sequences</taxon>
        <taxon>metagenomes</taxon>
        <taxon>ecological metagenomes</taxon>
    </lineage>
</organism>
<evidence type="ECO:0000313" key="1">
    <source>
        <dbReference type="EMBL" id="SVC22932.1"/>
    </source>
</evidence>
<feature type="non-terminal residue" evidence="1">
    <location>
        <position position="33"/>
    </location>
</feature>
<name>A0A382KHU6_9ZZZZ</name>